<dbReference type="EMBL" id="MWIH01000006">
    <property type="protein sequence ID" value="OQO90767.1"/>
    <property type="molecule type" value="Genomic_DNA"/>
</dbReference>
<evidence type="ECO:0000256" key="1">
    <source>
        <dbReference type="SAM" id="MobiDB-lite"/>
    </source>
</evidence>
<reference evidence="2 3" key="1">
    <citation type="submission" date="2017-02" db="EMBL/GenBank/DDBJ databases">
        <title>Draft genome of Saccharomonospora sp. 154.</title>
        <authorList>
            <person name="Alonso-Carmona G.S."/>
            <person name="De La Haba R."/>
            <person name="Vera-Gargallo B."/>
            <person name="Sandoval-Trujillo A.H."/>
            <person name="Ramirez-Duran N."/>
            <person name="Ventosa A."/>
        </authorList>
    </citation>
    <scope>NUCLEOTIDE SEQUENCE [LARGE SCALE GENOMIC DNA]</scope>
    <source>
        <strain evidence="2 3">LRS4.154</strain>
    </source>
</reference>
<feature type="region of interest" description="Disordered" evidence="1">
    <location>
        <begin position="202"/>
        <end position="239"/>
    </location>
</feature>
<dbReference type="STRING" id="1962155.B1813_14645"/>
<dbReference type="Proteomes" id="UP000192591">
    <property type="component" value="Unassembled WGS sequence"/>
</dbReference>
<gene>
    <name evidence="2" type="ORF">B1813_14645</name>
</gene>
<sequence>MARFLTNSEIRHAVDQLGKSSARARLCELLIGLRTLKLVGADQAPVAESAPEYVQAVNEFTRWTEDDSVDSPYFNPFGAHASYKSKKFPSNGPSNTMHGWATQADSPFEIINARPKEIRRRSLSAKQLRAFVILGKGDGERPRLIDAAVWFYRSTNFDRTEWQYDAVQVQHRGERTFDREGLEMRFMEDLALDEGDAIALFRSEVDDGPEDAKPVAAAEDGSQSDEPLSVQDADAAEES</sequence>
<keyword evidence="3" id="KW-1185">Reference proteome</keyword>
<dbReference type="RefSeq" id="WP_081192856.1">
    <property type="nucleotide sequence ID" value="NZ_MWIH01000006.1"/>
</dbReference>
<organism evidence="2 3">
    <name type="scientific">Saccharomonospora piscinae</name>
    <dbReference type="NCBI Taxonomy" id="687388"/>
    <lineage>
        <taxon>Bacteria</taxon>
        <taxon>Bacillati</taxon>
        <taxon>Actinomycetota</taxon>
        <taxon>Actinomycetes</taxon>
        <taxon>Pseudonocardiales</taxon>
        <taxon>Pseudonocardiaceae</taxon>
        <taxon>Saccharomonospora</taxon>
    </lineage>
</organism>
<accession>A0A1V9A0U8</accession>
<evidence type="ECO:0000313" key="3">
    <source>
        <dbReference type="Proteomes" id="UP000192591"/>
    </source>
</evidence>
<dbReference type="AlphaFoldDB" id="A0A1V9A0U8"/>
<comment type="caution">
    <text evidence="2">The sequence shown here is derived from an EMBL/GenBank/DDBJ whole genome shotgun (WGS) entry which is preliminary data.</text>
</comment>
<evidence type="ECO:0000313" key="2">
    <source>
        <dbReference type="EMBL" id="OQO90767.1"/>
    </source>
</evidence>
<name>A0A1V9A0U8_SACPI</name>
<protein>
    <submittedName>
        <fullName evidence="2">Uncharacterized protein</fullName>
    </submittedName>
</protein>
<proteinExistence type="predicted"/>